<dbReference type="FunFam" id="3.40.50.300:FF:001179">
    <property type="entry name" value="Rho family GTPase"/>
    <property type="match status" value="1"/>
</dbReference>
<keyword evidence="3" id="KW-0342">GTP-binding</keyword>
<keyword evidence="5" id="KW-1185">Reference proteome</keyword>
<evidence type="ECO:0000313" key="5">
    <source>
        <dbReference type="Proteomes" id="UP000078348"/>
    </source>
</evidence>
<dbReference type="InterPro" id="IPR027417">
    <property type="entry name" value="P-loop_NTPase"/>
</dbReference>
<proteinExistence type="inferred from homology"/>
<dbReference type="PROSITE" id="PS51420">
    <property type="entry name" value="RHO"/>
    <property type="match status" value="1"/>
</dbReference>
<dbReference type="SMART" id="SM00173">
    <property type="entry name" value="RAS"/>
    <property type="match status" value="1"/>
</dbReference>
<comment type="similarity">
    <text evidence="1">Belongs to the small GTPase superfamily. Rho family.</text>
</comment>
<dbReference type="GO" id="GO:0003924">
    <property type="term" value="F:GTPase activity"/>
    <property type="evidence" value="ECO:0007669"/>
    <property type="project" value="InterPro"/>
</dbReference>
<name>A0A196SC78_BLAHN</name>
<evidence type="ECO:0000256" key="1">
    <source>
        <dbReference type="ARBA" id="ARBA00010142"/>
    </source>
</evidence>
<evidence type="ECO:0000256" key="2">
    <source>
        <dbReference type="ARBA" id="ARBA00022741"/>
    </source>
</evidence>
<dbReference type="PANTHER" id="PTHR24072">
    <property type="entry name" value="RHO FAMILY GTPASE"/>
    <property type="match status" value="1"/>
</dbReference>
<dbReference type="SMART" id="SM00174">
    <property type="entry name" value="RHO"/>
    <property type="match status" value="1"/>
</dbReference>
<dbReference type="EMBL" id="LXWW01000363">
    <property type="protein sequence ID" value="OAO13614.1"/>
    <property type="molecule type" value="Genomic_DNA"/>
</dbReference>
<dbReference type="PRINTS" id="PR00449">
    <property type="entry name" value="RASTRNSFRMNG"/>
</dbReference>
<dbReference type="Proteomes" id="UP000078348">
    <property type="component" value="Unassembled WGS sequence"/>
</dbReference>
<dbReference type="Gene3D" id="3.40.50.300">
    <property type="entry name" value="P-loop containing nucleotide triphosphate hydrolases"/>
    <property type="match status" value="1"/>
</dbReference>
<evidence type="ECO:0000256" key="3">
    <source>
        <dbReference type="ARBA" id="ARBA00023134"/>
    </source>
</evidence>
<keyword evidence="2" id="KW-0547">Nucleotide-binding</keyword>
<dbReference type="SUPFAM" id="SSF52540">
    <property type="entry name" value="P-loop containing nucleoside triphosphate hydrolases"/>
    <property type="match status" value="1"/>
</dbReference>
<reference evidence="4 5" key="1">
    <citation type="submission" date="2016-05" db="EMBL/GenBank/DDBJ databases">
        <title>Nuclear genome of Blastocystis sp. subtype 1 NandII.</title>
        <authorList>
            <person name="Gentekaki E."/>
            <person name="Curtis B."/>
            <person name="Stairs C."/>
            <person name="Eme L."/>
            <person name="Herman E."/>
            <person name="Klimes V."/>
            <person name="Arias M.C."/>
            <person name="Elias M."/>
            <person name="Hilliou F."/>
            <person name="Klute M."/>
            <person name="Malik S.-B."/>
            <person name="Pightling A."/>
            <person name="Rachubinski R."/>
            <person name="Salas D."/>
            <person name="Schlacht A."/>
            <person name="Suga H."/>
            <person name="Archibald J."/>
            <person name="Ball S.G."/>
            <person name="Clark G."/>
            <person name="Dacks J."/>
            <person name="Van Der Giezen M."/>
            <person name="Tsaousis A."/>
            <person name="Roger A."/>
        </authorList>
    </citation>
    <scope>NUCLEOTIDE SEQUENCE [LARGE SCALE GENOMIC DNA]</scope>
    <source>
        <strain evidence="5">ATCC 50177 / NandII</strain>
    </source>
</reference>
<sequence>MAESKRIKCVLVGDGAVGKTCLLISYCTDKFPEEYVPTVFDNYQMDVQAGDVTQKLELWDTAGQEEYEQLRPLSYSDTDIFLICYSTVERSSFENVDKWHAELTSYWKDKSRPVPVMLVGNKTDLITNPSMLRKLAERKEKVVTLKESEAVAERIGALAAVQCSAKTQENLKRVFDTAVNCVLEYRYSKDSGCRVF</sequence>
<comment type="caution">
    <text evidence="4">The sequence shown here is derived from an EMBL/GenBank/DDBJ whole genome shotgun (WGS) entry which is preliminary data.</text>
</comment>
<dbReference type="PROSITE" id="PS51421">
    <property type="entry name" value="RAS"/>
    <property type="match status" value="1"/>
</dbReference>
<dbReference type="InterPro" id="IPR001806">
    <property type="entry name" value="Small_GTPase"/>
</dbReference>
<gene>
    <name evidence="4" type="ORF">AV274_4721</name>
</gene>
<dbReference type="PROSITE" id="PS51419">
    <property type="entry name" value="RAB"/>
    <property type="match status" value="1"/>
</dbReference>
<dbReference type="GO" id="GO:0005525">
    <property type="term" value="F:GTP binding"/>
    <property type="evidence" value="ECO:0007669"/>
    <property type="project" value="UniProtKB-KW"/>
</dbReference>
<dbReference type="Pfam" id="PF00071">
    <property type="entry name" value="Ras"/>
    <property type="match status" value="1"/>
</dbReference>
<evidence type="ECO:0000313" key="4">
    <source>
        <dbReference type="EMBL" id="OAO13614.1"/>
    </source>
</evidence>
<dbReference type="SMART" id="SM00175">
    <property type="entry name" value="RAB"/>
    <property type="match status" value="1"/>
</dbReference>
<dbReference type="AlphaFoldDB" id="A0A196SC78"/>
<organism evidence="4 5">
    <name type="scientific">Blastocystis sp. subtype 1 (strain ATCC 50177 / NandII)</name>
    <dbReference type="NCBI Taxonomy" id="478820"/>
    <lineage>
        <taxon>Eukaryota</taxon>
        <taxon>Sar</taxon>
        <taxon>Stramenopiles</taxon>
        <taxon>Bigyra</taxon>
        <taxon>Opalozoa</taxon>
        <taxon>Opalinata</taxon>
        <taxon>Blastocystidae</taxon>
        <taxon>Blastocystis</taxon>
    </lineage>
</organism>
<dbReference type="NCBIfam" id="TIGR00231">
    <property type="entry name" value="small_GTP"/>
    <property type="match status" value="1"/>
</dbReference>
<dbReference type="CDD" id="cd00157">
    <property type="entry name" value="Rho"/>
    <property type="match status" value="1"/>
</dbReference>
<dbReference type="GO" id="GO:0007264">
    <property type="term" value="P:small GTPase-mediated signal transduction"/>
    <property type="evidence" value="ECO:0007669"/>
    <property type="project" value="InterPro"/>
</dbReference>
<dbReference type="InterPro" id="IPR005225">
    <property type="entry name" value="Small_GTP-bd"/>
</dbReference>
<dbReference type="InterPro" id="IPR003578">
    <property type="entry name" value="Small_GTPase_Rho"/>
</dbReference>
<dbReference type="OrthoDB" id="8830751at2759"/>
<accession>A0A196SC78</accession>
<dbReference type="STRING" id="478820.A0A196SC78"/>
<protein>
    <submittedName>
        <fullName evidence="4">Rho family GTPase</fullName>
    </submittedName>
</protein>